<protein>
    <submittedName>
        <fullName evidence="2">Uncharacterized protein</fullName>
    </submittedName>
</protein>
<evidence type="ECO:0000313" key="2">
    <source>
        <dbReference type="EMBL" id="CAL8114440.1"/>
    </source>
</evidence>
<evidence type="ECO:0000313" key="3">
    <source>
        <dbReference type="Proteomes" id="UP001642540"/>
    </source>
</evidence>
<dbReference type="Proteomes" id="UP001642540">
    <property type="component" value="Unassembled WGS sequence"/>
</dbReference>
<comment type="caution">
    <text evidence="2">The sequence shown here is derived from an EMBL/GenBank/DDBJ whole genome shotgun (WGS) entry which is preliminary data.</text>
</comment>
<proteinExistence type="predicted"/>
<feature type="compositionally biased region" description="Low complexity" evidence="1">
    <location>
        <begin position="7"/>
        <end position="28"/>
    </location>
</feature>
<name>A0ABP1QXK3_9HEXA</name>
<organism evidence="2 3">
    <name type="scientific">Orchesella dallaii</name>
    <dbReference type="NCBI Taxonomy" id="48710"/>
    <lineage>
        <taxon>Eukaryota</taxon>
        <taxon>Metazoa</taxon>
        <taxon>Ecdysozoa</taxon>
        <taxon>Arthropoda</taxon>
        <taxon>Hexapoda</taxon>
        <taxon>Collembola</taxon>
        <taxon>Entomobryomorpha</taxon>
        <taxon>Entomobryoidea</taxon>
        <taxon>Orchesellidae</taxon>
        <taxon>Orchesellinae</taxon>
        <taxon>Orchesella</taxon>
    </lineage>
</organism>
<dbReference type="EMBL" id="CAXLJM020000050">
    <property type="protein sequence ID" value="CAL8114440.1"/>
    <property type="molecule type" value="Genomic_DNA"/>
</dbReference>
<gene>
    <name evidence="2" type="ORF">ODALV1_LOCUS16465</name>
</gene>
<reference evidence="2 3" key="1">
    <citation type="submission" date="2024-08" db="EMBL/GenBank/DDBJ databases">
        <authorList>
            <person name="Cucini C."/>
            <person name="Frati F."/>
        </authorList>
    </citation>
    <scope>NUCLEOTIDE SEQUENCE [LARGE SCALE GENOMIC DNA]</scope>
</reference>
<keyword evidence="3" id="KW-1185">Reference proteome</keyword>
<feature type="region of interest" description="Disordered" evidence="1">
    <location>
        <begin position="1"/>
        <end position="30"/>
    </location>
</feature>
<evidence type="ECO:0000256" key="1">
    <source>
        <dbReference type="SAM" id="MobiDB-lite"/>
    </source>
</evidence>
<accession>A0ABP1QXK3</accession>
<sequence length="69" mass="7402">MNGIKTPFFSPLDISSSPPSPRPESILPNGLRKEHGTAQAMKLVSDIFFGITVKLAISKGNKADVEDFG</sequence>